<organism evidence="2 3">
    <name type="scientific">Polyplax serrata</name>
    <name type="common">Common mouse louse</name>
    <dbReference type="NCBI Taxonomy" id="468196"/>
    <lineage>
        <taxon>Eukaryota</taxon>
        <taxon>Metazoa</taxon>
        <taxon>Ecdysozoa</taxon>
        <taxon>Arthropoda</taxon>
        <taxon>Hexapoda</taxon>
        <taxon>Insecta</taxon>
        <taxon>Pterygota</taxon>
        <taxon>Neoptera</taxon>
        <taxon>Paraneoptera</taxon>
        <taxon>Psocodea</taxon>
        <taxon>Troctomorpha</taxon>
        <taxon>Phthiraptera</taxon>
        <taxon>Anoplura</taxon>
        <taxon>Polyplacidae</taxon>
        <taxon>Polyplax</taxon>
    </lineage>
</organism>
<name>A0AAN8S0W1_POLSC</name>
<proteinExistence type="inferred from homology"/>
<dbReference type="PANTHER" id="PTHR31493:SF1">
    <property type="entry name" value="PROTEIN C19ORF12"/>
    <property type="match status" value="1"/>
</dbReference>
<reference evidence="2 3" key="1">
    <citation type="submission" date="2023-10" db="EMBL/GenBank/DDBJ databases">
        <title>Genomes of two closely related lineages of the louse Polyplax serrata with different host specificities.</title>
        <authorList>
            <person name="Martinu J."/>
            <person name="Tarabai H."/>
            <person name="Stefka J."/>
            <person name="Hypsa V."/>
        </authorList>
    </citation>
    <scope>NUCLEOTIDE SEQUENCE [LARGE SCALE GENOMIC DNA]</scope>
    <source>
        <strain evidence="2">HR10_N</strain>
    </source>
</reference>
<comment type="similarity">
    <text evidence="1">Belongs to the C19orf12 family.</text>
</comment>
<dbReference type="EMBL" id="JAWJWE010000039">
    <property type="protein sequence ID" value="KAK6620882.1"/>
    <property type="molecule type" value="Genomic_DNA"/>
</dbReference>
<evidence type="ECO:0000313" key="2">
    <source>
        <dbReference type="EMBL" id="KAK6620882.1"/>
    </source>
</evidence>
<dbReference type="InterPro" id="IPR033369">
    <property type="entry name" value="C19orf12"/>
</dbReference>
<protein>
    <submittedName>
        <fullName evidence="2">Uncharacterized protein</fullName>
    </submittedName>
</protein>
<evidence type="ECO:0000256" key="1">
    <source>
        <dbReference type="ARBA" id="ARBA00029457"/>
    </source>
</evidence>
<sequence>MLVFLKIQFGDDGSKKILSKMLNSIEITELTEALAELCEQEGMTAALTNSFRGGLITGTCALLGGLLLGPRGLAIGGIMGGVASTVSSTNNFESAASIIMKMNPNDRTRLCMKVFKAVGHLAGNNVAALLTLLVNSPHVKNVALDQIRRFLQDSKNMAIQ</sequence>
<evidence type="ECO:0000313" key="3">
    <source>
        <dbReference type="Proteomes" id="UP001372834"/>
    </source>
</evidence>
<dbReference type="PANTHER" id="PTHR31493">
    <property type="entry name" value="NAZO FAMILY MEMBER"/>
    <property type="match status" value="1"/>
</dbReference>
<dbReference type="Proteomes" id="UP001372834">
    <property type="component" value="Unassembled WGS sequence"/>
</dbReference>
<dbReference type="AlphaFoldDB" id="A0AAN8S0W1"/>
<accession>A0AAN8S0W1</accession>
<gene>
    <name evidence="2" type="ORF">RUM43_011180</name>
</gene>
<dbReference type="Pfam" id="PF20721">
    <property type="entry name" value="C19orf12"/>
    <property type="match status" value="1"/>
</dbReference>
<comment type="caution">
    <text evidence="2">The sequence shown here is derived from an EMBL/GenBank/DDBJ whole genome shotgun (WGS) entry which is preliminary data.</text>
</comment>